<dbReference type="InterPro" id="IPR013320">
    <property type="entry name" value="ConA-like_dom_sf"/>
</dbReference>
<keyword evidence="3" id="KW-0378">Hydrolase</keyword>
<dbReference type="GO" id="GO:0004553">
    <property type="term" value="F:hydrolase activity, hydrolyzing O-glycosyl compounds"/>
    <property type="evidence" value="ECO:0007669"/>
    <property type="project" value="InterPro"/>
</dbReference>
<dbReference type="InterPro" id="IPR000757">
    <property type="entry name" value="Beta-glucanase-like"/>
</dbReference>
<reference evidence="3 4" key="1">
    <citation type="submission" date="2018-11" db="EMBL/GenBank/DDBJ databases">
        <title>Genomes From Bacteria Associated with the Canine Oral Cavity: a Test Case for Automated Genome-Based Taxonomic Assignment.</title>
        <authorList>
            <person name="Coil D.A."/>
            <person name="Jospin G."/>
            <person name="Darling A.E."/>
            <person name="Wallis C."/>
            <person name="Davis I.J."/>
            <person name="Harris S."/>
            <person name="Eisen J.A."/>
            <person name="Holcombe L.J."/>
            <person name="O'Flynn C."/>
        </authorList>
    </citation>
    <scope>NUCLEOTIDE SEQUENCE [LARGE SCALE GENOMIC DNA]</scope>
    <source>
        <strain evidence="3 4">OH887_COT-365</strain>
    </source>
</reference>
<accession>A0A3P1T7W7</accession>
<dbReference type="PANTHER" id="PTHR10963:SF55">
    <property type="entry name" value="GLYCOSIDE HYDROLASE FAMILY 16 PROTEIN"/>
    <property type="match status" value="1"/>
</dbReference>
<organism evidence="3 4">
    <name type="scientific">Arachnia propionica</name>
    <dbReference type="NCBI Taxonomy" id="1750"/>
    <lineage>
        <taxon>Bacteria</taxon>
        <taxon>Bacillati</taxon>
        <taxon>Actinomycetota</taxon>
        <taxon>Actinomycetes</taxon>
        <taxon>Propionibacteriales</taxon>
        <taxon>Propionibacteriaceae</taxon>
        <taxon>Arachnia</taxon>
    </lineage>
</organism>
<dbReference type="PROSITE" id="PS51762">
    <property type="entry name" value="GH16_2"/>
    <property type="match status" value="1"/>
</dbReference>
<evidence type="ECO:0000256" key="1">
    <source>
        <dbReference type="ARBA" id="ARBA00006865"/>
    </source>
</evidence>
<proteinExistence type="inferred from homology"/>
<dbReference type="GO" id="GO:0005975">
    <property type="term" value="P:carbohydrate metabolic process"/>
    <property type="evidence" value="ECO:0007669"/>
    <property type="project" value="InterPro"/>
</dbReference>
<dbReference type="AlphaFoldDB" id="A0A3P1T7W7"/>
<dbReference type="Pfam" id="PF00722">
    <property type="entry name" value="Glyco_hydro_16"/>
    <property type="match status" value="1"/>
</dbReference>
<comment type="similarity">
    <text evidence="1">Belongs to the glycosyl hydrolase 16 family.</text>
</comment>
<evidence type="ECO:0000259" key="2">
    <source>
        <dbReference type="PROSITE" id="PS51762"/>
    </source>
</evidence>
<dbReference type="PANTHER" id="PTHR10963">
    <property type="entry name" value="GLYCOSYL HYDROLASE-RELATED"/>
    <property type="match status" value="1"/>
</dbReference>
<comment type="caution">
    <text evidence="3">The sequence shown here is derived from an EMBL/GenBank/DDBJ whole genome shotgun (WGS) entry which is preliminary data.</text>
</comment>
<dbReference type="Gene3D" id="2.60.120.200">
    <property type="match status" value="1"/>
</dbReference>
<evidence type="ECO:0000313" key="4">
    <source>
        <dbReference type="Proteomes" id="UP000280819"/>
    </source>
</evidence>
<evidence type="ECO:0000313" key="3">
    <source>
        <dbReference type="EMBL" id="RRD05514.1"/>
    </source>
</evidence>
<name>A0A3P1T7W7_9ACTN</name>
<dbReference type="Proteomes" id="UP000280819">
    <property type="component" value="Unassembled WGS sequence"/>
</dbReference>
<feature type="domain" description="GH16" evidence="2">
    <location>
        <begin position="1"/>
        <end position="222"/>
    </location>
</feature>
<dbReference type="SUPFAM" id="SSF49899">
    <property type="entry name" value="Concanavalin A-like lectins/glucanases"/>
    <property type="match status" value="1"/>
</dbReference>
<dbReference type="EMBL" id="RQZG01000006">
    <property type="protein sequence ID" value="RRD05514.1"/>
    <property type="molecule type" value="Genomic_DNA"/>
</dbReference>
<sequence length="222" mass="25163">MDYFEGFEGSIEDTGWERYGWGNPAVGQGAMGFRAIENTFTSGGEMLVRTKYENGQWSAGGASTKQVFTASRGRWEVRARMPQAKGIGYVFLLWPKDEGWPPEIDFAEGRVNGPEVMGVYHWDPDNKQEHRFFDNHSMHDWHTYGVIVEETEIIFTIDGQEWGRIEKNWITDKEMFLAIQTGAMDPNGSEAQYETVPNGVPGPETPGLSDVQIDWVAHYTRG</sequence>
<dbReference type="InterPro" id="IPR050546">
    <property type="entry name" value="Glycosyl_Hydrlase_16"/>
</dbReference>
<protein>
    <submittedName>
        <fullName evidence="3">Glycosyl hydrolase family protein</fullName>
    </submittedName>
</protein>
<dbReference type="OrthoDB" id="3250776at2"/>
<gene>
    <name evidence="3" type="ORF">EII34_06690</name>
</gene>